<dbReference type="Gene3D" id="3.40.30.10">
    <property type="entry name" value="Glutaredoxin"/>
    <property type="match status" value="1"/>
</dbReference>
<proteinExistence type="predicted"/>
<keyword evidence="2" id="KW-1185">Reference proteome</keyword>
<dbReference type="SUPFAM" id="SSF52833">
    <property type="entry name" value="Thioredoxin-like"/>
    <property type="match status" value="1"/>
</dbReference>
<reference evidence="1 2" key="1">
    <citation type="submission" date="2019-03" db="EMBL/GenBank/DDBJ databases">
        <title>Sapientia aquatica gen. nov., sp. nov., isolated from a crater lake.</title>
        <authorList>
            <person name="Felfoldi T."/>
            <person name="Szabo A."/>
            <person name="Toth E."/>
            <person name="Schumann P."/>
            <person name="Keki Z."/>
            <person name="Marialigeti K."/>
            <person name="Mathe I."/>
        </authorList>
    </citation>
    <scope>NUCLEOTIDE SEQUENCE [LARGE SCALE GENOMIC DNA]</scope>
    <source>
        <strain evidence="1 2">SA-152</strain>
    </source>
</reference>
<dbReference type="RefSeq" id="WP_133325032.1">
    <property type="nucleotide sequence ID" value="NZ_SMYL01000001.1"/>
</dbReference>
<dbReference type="InterPro" id="IPR036249">
    <property type="entry name" value="Thioredoxin-like_sf"/>
</dbReference>
<dbReference type="Pfam" id="PF05768">
    <property type="entry name" value="Glrx-like"/>
    <property type="match status" value="1"/>
</dbReference>
<evidence type="ECO:0000313" key="1">
    <source>
        <dbReference type="EMBL" id="TDK68404.1"/>
    </source>
</evidence>
<organism evidence="1 2">
    <name type="scientific">Sapientia aquatica</name>
    <dbReference type="NCBI Taxonomy" id="1549640"/>
    <lineage>
        <taxon>Bacteria</taxon>
        <taxon>Pseudomonadati</taxon>
        <taxon>Pseudomonadota</taxon>
        <taxon>Betaproteobacteria</taxon>
        <taxon>Burkholderiales</taxon>
        <taxon>Oxalobacteraceae</taxon>
        <taxon>Sapientia</taxon>
    </lineage>
</organism>
<dbReference type="Proteomes" id="UP000294829">
    <property type="component" value="Unassembled WGS sequence"/>
</dbReference>
<name>A0A4R5W7H8_9BURK</name>
<dbReference type="EMBL" id="SMYL01000001">
    <property type="protein sequence ID" value="TDK68404.1"/>
    <property type="molecule type" value="Genomic_DNA"/>
</dbReference>
<dbReference type="OrthoDB" id="8779161at2"/>
<sequence>MASLIFTLYSRSYCHLCEDMYAALQTLLDSQSQKVDYQIDVIDVDQFPDLVQLYDELVPVLFARRASDGVIHSANRDVDQQLCHYFLNEQKVLEWCNE</sequence>
<evidence type="ECO:0000313" key="2">
    <source>
        <dbReference type="Proteomes" id="UP000294829"/>
    </source>
</evidence>
<dbReference type="InterPro" id="IPR008554">
    <property type="entry name" value="Glutaredoxin-like"/>
</dbReference>
<protein>
    <submittedName>
        <fullName evidence="1">Glutaredoxin family protein</fullName>
    </submittedName>
</protein>
<comment type="caution">
    <text evidence="1">The sequence shown here is derived from an EMBL/GenBank/DDBJ whole genome shotgun (WGS) entry which is preliminary data.</text>
</comment>
<gene>
    <name evidence="1" type="ORF">E2I14_02355</name>
</gene>
<dbReference type="AlphaFoldDB" id="A0A4R5W7H8"/>
<accession>A0A4R5W7H8</accession>